<dbReference type="AlphaFoldDB" id="A0A8S9I8P2"/>
<evidence type="ECO:0000259" key="2">
    <source>
        <dbReference type="PROSITE" id="PS50104"/>
    </source>
</evidence>
<dbReference type="EMBL" id="QGKW02001911">
    <property type="protein sequence ID" value="KAF2565762.1"/>
    <property type="molecule type" value="Genomic_DNA"/>
</dbReference>
<dbReference type="GO" id="GO:0007165">
    <property type="term" value="P:signal transduction"/>
    <property type="evidence" value="ECO:0007669"/>
    <property type="project" value="InterPro"/>
</dbReference>
<feature type="domain" description="TIR" evidence="2">
    <location>
        <begin position="131"/>
        <end position="252"/>
    </location>
</feature>
<dbReference type="SUPFAM" id="SSF52200">
    <property type="entry name" value="Toll/Interleukin receptor TIR domain"/>
    <property type="match status" value="2"/>
</dbReference>
<dbReference type="Pfam" id="PF01582">
    <property type="entry name" value="TIR"/>
    <property type="match status" value="2"/>
</dbReference>
<accession>A0A8S9I8P2</accession>
<dbReference type="Proteomes" id="UP000712281">
    <property type="component" value="Unassembled WGS sequence"/>
</dbReference>
<dbReference type="PROSITE" id="PS50104">
    <property type="entry name" value="TIR"/>
    <property type="match status" value="2"/>
</dbReference>
<organism evidence="3 4">
    <name type="scientific">Brassica cretica</name>
    <name type="common">Mustard</name>
    <dbReference type="NCBI Taxonomy" id="69181"/>
    <lineage>
        <taxon>Eukaryota</taxon>
        <taxon>Viridiplantae</taxon>
        <taxon>Streptophyta</taxon>
        <taxon>Embryophyta</taxon>
        <taxon>Tracheophyta</taxon>
        <taxon>Spermatophyta</taxon>
        <taxon>Magnoliopsida</taxon>
        <taxon>eudicotyledons</taxon>
        <taxon>Gunneridae</taxon>
        <taxon>Pentapetalae</taxon>
        <taxon>rosids</taxon>
        <taxon>malvids</taxon>
        <taxon>Brassicales</taxon>
        <taxon>Brassicaceae</taxon>
        <taxon>Brassiceae</taxon>
        <taxon>Brassica</taxon>
    </lineage>
</organism>
<evidence type="ECO:0000313" key="3">
    <source>
        <dbReference type="EMBL" id="KAF2565762.1"/>
    </source>
</evidence>
<protein>
    <recommendedName>
        <fullName evidence="2">TIR domain-containing protein</fullName>
    </recommendedName>
</protein>
<dbReference type="SMART" id="SM00255">
    <property type="entry name" value="TIR"/>
    <property type="match status" value="1"/>
</dbReference>
<sequence length="252" mass="29403">MRNVGQDSVAFIVILSPDYAKSRWCLDELAKLCDLRASLGRPILPIFYEVDPWHFRKQSPFEKGFEEHTKRFGEEEIERWRGAMNLIRHISGYVYRSLFHRKFSLSTSPTTFLPELIGDMETEVISKPHRLKFDVFLSFRGEDTRHTITERVYDALHRKEKVRVFRDDEGMQRGDEINPSLVAAMEDSAASVVVLSPRYADSHWCLDELATLCDLRASLKRPMIPIFYEVDPSHVRKQNDHFAKDFEAHAKV</sequence>
<evidence type="ECO:0000256" key="1">
    <source>
        <dbReference type="ARBA" id="ARBA00023027"/>
    </source>
</evidence>
<dbReference type="PANTHER" id="PTHR32009">
    <property type="entry name" value="TMV RESISTANCE PROTEIN N-LIKE"/>
    <property type="match status" value="1"/>
</dbReference>
<feature type="domain" description="TIR" evidence="2">
    <location>
        <begin position="1"/>
        <end position="120"/>
    </location>
</feature>
<dbReference type="Gene3D" id="3.40.50.10140">
    <property type="entry name" value="Toll/interleukin-1 receptor homology (TIR) domain"/>
    <property type="match status" value="2"/>
</dbReference>
<evidence type="ECO:0000313" key="4">
    <source>
        <dbReference type="Proteomes" id="UP000712281"/>
    </source>
</evidence>
<name>A0A8S9I8P2_BRACR</name>
<keyword evidence="1" id="KW-0520">NAD</keyword>
<comment type="caution">
    <text evidence="3">The sequence shown here is derived from an EMBL/GenBank/DDBJ whole genome shotgun (WGS) entry which is preliminary data.</text>
</comment>
<reference evidence="3" key="1">
    <citation type="submission" date="2019-12" db="EMBL/GenBank/DDBJ databases">
        <title>Genome sequencing and annotation of Brassica cretica.</title>
        <authorList>
            <person name="Studholme D.J."/>
            <person name="Sarris P.F."/>
        </authorList>
    </citation>
    <scope>NUCLEOTIDE SEQUENCE</scope>
    <source>
        <strain evidence="3">PFS-001/15</strain>
        <tissue evidence="3">Leaf</tissue>
    </source>
</reference>
<gene>
    <name evidence="3" type="ORF">F2Q68_00028069</name>
</gene>
<dbReference type="InterPro" id="IPR035897">
    <property type="entry name" value="Toll_tir_struct_dom_sf"/>
</dbReference>
<dbReference type="PANTHER" id="PTHR32009:SF161">
    <property type="entry name" value="TIR DOMAIN-CONTAINING PROTEIN"/>
    <property type="match status" value="1"/>
</dbReference>
<proteinExistence type="predicted"/>
<dbReference type="InterPro" id="IPR000157">
    <property type="entry name" value="TIR_dom"/>
</dbReference>